<proteinExistence type="predicted"/>
<gene>
    <name evidence="1" type="ORF">SAMN04489868_13425</name>
</gene>
<name>A0A1I3DD99_9LACT</name>
<organism evidence="1 2">
    <name type="scientific">Pisciglobus halotolerans</name>
    <dbReference type="NCBI Taxonomy" id="745365"/>
    <lineage>
        <taxon>Bacteria</taxon>
        <taxon>Bacillati</taxon>
        <taxon>Bacillota</taxon>
        <taxon>Bacilli</taxon>
        <taxon>Lactobacillales</taxon>
        <taxon>Carnobacteriaceae</taxon>
    </lineage>
</organism>
<dbReference type="GO" id="GO:0016740">
    <property type="term" value="F:transferase activity"/>
    <property type="evidence" value="ECO:0007669"/>
    <property type="project" value="UniProtKB-KW"/>
</dbReference>
<dbReference type="AlphaFoldDB" id="A0A1I3DD99"/>
<protein>
    <submittedName>
        <fullName evidence="1">Alcohol acetyltransferase</fullName>
    </submittedName>
</protein>
<dbReference type="EMBL" id="FOQE01000034">
    <property type="protein sequence ID" value="SFH84695.1"/>
    <property type="molecule type" value="Genomic_DNA"/>
</dbReference>
<dbReference type="Proteomes" id="UP000198668">
    <property type="component" value="Unassembled WGS sequence"/>
</dbReference>
<dbReference type="PANTHER" id="PTHR28037:SF1">
    <property type="entry name" value="ALCOHOL O-ACETYLTRANSFERASE 1-RELATED"/>
    <property type="match status" value="1"/>
</dbReference>
<dbReference type="RefSeq" id="WP_092093282.1">
    <property type="nucleotide sequence ID" value="NZ_FOQE01000034.1"/>
</dbReference>
<accession>A0A1I3DD99</accession>
<keyword evidence="1" id="KW-0808">Transferase</keyword>
<reference evidence="1 2" key="1">
    <citation type="submission" date="2016-10" db="EMBL/GenBank/DDBJ databases">
        <authorList>
            <person name="de Groot N.N."/>
        </authorList>
    </citation>
    <scope>NUCLEOTIDE SEQUENCE [LARGE SCALE GENOMIC DNA]</scope>
    <source>
        <strain evidence="1 2">DSM 27630</strain>
    </source>
</reference>
<evidence type="ECO:0000313" key="1">
    <source>
        <dbReference type="EMBL" id="SFH84695.1"/>
    </source>
</evidence>
<dbReference type="InterPro" id="IPR052058">
    <property type="entry name" value="Alcohol_O-acetyltransferase"/>
</dbReference>
<keyword evidence="2" id="KW-1185">Reference proteome</keyword>
<dbReference type="OrthoDB" id="4876345at2"/>
<evidence type="ECO:0000313" key="2">
    <source>
        <dbReference type="Proteomes" id="UP000198668"/>
    </source>
</evidence>
<dbReference type="PANTHER" id="PTHR28037">
    <property type="entry name" value="ALCOHOL O-ACETYLTRANSFERASE 1-RELATED"/>
    <property type="match status" value="1"/>
</dbReference>
<sequence length="465" mass="54207">MERQKWVRLDNASNIFLAASTNSDTKVFRLSAEMAHAVDPGCLQKALDKVYDRYLLYHSVLRRGVFWYYLEMSELRPIVEEENVTPCTALYHFDRKELLFRVLYRKKRIHLEVFHVLSDGTGALWFFEDVLKEYIFLRYPEEFSEMPQSEQDRMEQQLEDSFSRYFRQQGPQSFTEAARSAYRSVVKTSKRAGRVAIHFGKKTSRYVRPSLKPMRKKKRVYRIKGEKTPDQRPRVVELSLPLQQVLPLARQQNVSLMIYLTALFFEAIRKTSPDFRPNDTIVVSVPVNLRQFYTSSSARNFFSTTYLEYTYGQTEDTIEAICENLNSQLKNSLSKEKLGQRLNKLIASEYNPFGRVVLRPIKDVILKGINRLNNRHLTVAISNLGKVSFPERMRDHIQQLFFLSSVARPQFCMISYQDCLTVTFTSPFVDTAIQQAFVRLLSAQGVTVTAAVNQVTDREIEEGRR</sequence>